<keyword evidence="2" id="KW-0808">Transferase</keyword>
<comment type="caution">
    <text evidence="2">The sequence shown here is derived from an EMBL/GenBank/DDBJ whole genome shotgun (WGS) entry which is preliminary data.</text>
</comment>
<evidence type="ECO:0000313" key="2">
    <source>
        <dbReference type="EMBL" id="RIP08357.1"/>
    </source>
</evidence>
<feature type="region of interest" description="Disordered" evidence="1">
    <location>
        <begin position="1"/>
        <end position="21"/>
    </location>
</feature>
<evidence type="ECO:0000256" key="1">
    <source>
        <dbReference type="SAM" id="MobiDB-lite"/>
    </source>
</evidence>
<dbReference type="RefSeq" id="WP_259340856.1">
    <property type="nucleotide sequence ID" value="NZ_QYJN01000857.1"/>
</dbReference>
<accession>A0A3A0UEH4</accession>
<evidence type="ECO:0000313" key="3">
    <source>
        <dbReference type="Proteomes" id="UP000265541"/>
    </source>
</evidence>
<protein>
    <submittedName>
        <fullName evidence="2">16S rRNA methyltransferase GidB</fullName>
    </submittedName>
</protein>
<reference evidence="2 3" key="1">
    <citation type="journal article" date="2016" name="Front. Microbiol.">
        <title>Comprehensive Phylogenetic Analysis of Bovine Non-aureus Staphylococci Species Based on Whole-Genome Sequencing.</title>
        <authorList>
            <person name="Naushad S."/>
            <person name="Barkema H.W."/>
            <person name="Luby C."/>
            <person name="Condas L.A."/>
            <person name="Nobrega D.B."/>
            <person name="Carson D.A."/>
            <person name="De Buck J."/>
        </authorList>
    </citation>
    <scope>NUCLEOTIDE SEQUENCE [LARGE SCALE GENOMIC DNA]</scope>
    <source>
        <strain evidence="2 3">SNUC 4781</strain>
    </source>
</reference>
<gene>
    <name evidence="2" type="ORF">BUZ14_18655</name>
</gene>
<proteinExistence type="predicted"/>
<sequence>QTPKKYPRKPGTPNKSPLLEK</sequence>
<dbReference type="GO" id="GO:0032259">
    <property type="term" value="P:methylation"/>
    <property type="evidence" value="ECO:0007669"/>
    <property type="project" value="UniProtKB-KW"/>
</dbReference>
<keyword evidence="2" id="KW-0489">Methyltransferase</keyword>
<name>A0A3A0UEH4_STAGA</name>
<feature type="non-terminal residue" evidence="2">
    <location>
        <position position="1"/>
    </location>
</feature>
<dbReference type="EMBL" id="QYJN01000857">
    <property type="protein sequence ID" value="RIP08357.1"/>
    <property type="molecule type" value="Genomic_DNA"/>
</dbReference>
<dbReference type="AlphaFoldDB" id="A0A3A0UEH4"/>
<organism evidence="2 3">
    <name type="scientific">Staphylococcus gallinarum</name>
    <dbReference type="NCBI Taxonomy" id="1293"/>
    <lineage>
        <taxon>Bacteria</taxon>
        <taxon>Bacillati</taxon>
        <taxon>Bacillota</taxon>
        <taxon>Bacilli</taxon>
        <taxon>Bacillales</taxon>
        <taxon>Staphylococcaceae</taxon>
        <taxon>Staphylococcus</taxon>
    </lineage>
</organism>
<dbReference type="GO" id="GO:0008168">
    <property type="term" value="F:methyltransferase activity"/>
    <property type="evidence" value="ECO:0007669"/>
    <property type="project" value="UniProtKB-KW"/>
</dbReference>
<dbReference type="Proteomes" id="UP000265541">
    <property type="component" value="Unassembled WGS sequence"/>
</dbReference>